<reference evidence="1 2" key="1">
    <citation type="journal article" date="2019" name="J Genomics">
        <title>The Draft Genome of a Hydrogen-producing Cyanobacterium, Arthrospira platensis NIES-46.</title>
        <authorList>
            <person name="Suzuki S."/>
            <person name="Yamaguchi H."/>
            <person name="Kawachi M."/>
        </authorList>
    </citation>
    <scope>NUCLEOTIDE SEQUENCE [LARGE SCALE GENOMIC DNA]</scope>
    <source>
        <strain evidence="1 2">NIES-46</strain>
    </source>
</reference>
<accession>A0A5M3T2K7</accession>
<evidence type="ECO:0008006" key="3">
    <source>
        <dbReference type="Google" id="ProtNLM"/>
    </source>
</evidence>
<comment type="caution">
    <text evidence="1">The sequence shown here is derived from an EMBL/GenBank/DDBJ whole genome shotgun (WGS) entry which is preliminary data.</text>
</comment>
<organism evidence="1 2">
    <name type="scientific">Limnospira platensis NIES-46</name>
    <dbReference type="NCBI Taxonomy" id="1236695"/>
    <lineage>
        <taxon>Bacteria</taxon>
        <taxon>Bacillati</taxon>
        <taxon>Cyanobacteriota</taxon>
        <taxon>Cyanophyceae</taxon>
        <taxon>Oscillatoriophycideae</taxon>
        <taxon>Oscillatoriales</taxon>
        <taxon>Sirenicapillariaceae</taxon>
        <taxon>Limnospira</taxon>
    </lineage>
</organism>
<keyword evidence="2" id="KW-1185">Reference proteome</keyword>
<gene>
    <name evidence="1" type="ORF">NIES46_02540</name>
</gene>
<dbReference type="GeneID" id="301681229"/>
<dbReference type="RefSeq" id="WP_006616898.1">
    <property type="nucleotide sequence ID" value="NZ_BIMW01000004.1"/>
</dbReference>
<evidence type="ECO:0000313" key="2">
    <source>
        <dbReference type="Proteomes" id="UP000326169"/>
    </source>
</evidence>
<dbReference type="EMBL" id="BIMW01000004">
    <property type="protein sequence ID" value="GCE92218.1"/>
    <property type="molecule type" value="Genomic_DNA"/>
</dbReference>
<evidence type="ECO:0000313" key="1">
    <source>
        <dbReference type="EMBL" id="GCE92218.1"/>
    </source>
</evidence>
<proteinExistence type="predicted"/>
<name>A0A5M3T2K7_LIMPL</name>
<protein>
    <recommendedName>
        <fullName evidence="3">HNH endonuclease</fullName>
    </recommendedName>
</protein>
<sequence>MPFDREIFYIEEIKLAESLELTQQGLDEIVDFLQASTDESIRLKEWLHFVVQNYVTKQQPIRIFSREGALAIASYLDLRGDATQISLKRVIALLDKYSVNQIDAKIRRALYENTSSLVSRNKRHWLNREDVVRIFITTSSRLEQAFRDIQRSDFPMRMNIDFEDYDGMRFFSLSGLEKLSIELSLKLRSEERRAYCKRVSEVAPPVLEFLAIAPSPEPKQIEQAMNFAKNRDQKTCQVTGVVRDKYNQRIELVGHHLYDKNAYHFLSADPDNILTIDKRLHEDFHQWNGGTQKTCTIDDFIDYVEWRYPDKHELILTLHNKQRVLMFKLAQVQRTLPESRD</sequence>
<dbReference type="Proteomes" id="UP000326169">
    <property type="component" value="Unassembled WGS sequence"/>
</dbReference>